<dbReference type="EMBL" id="CAJPIN010040790">
    <property type="protein sequence ID" value="CAG2065201.1"/>
    <property type="molecule type" value="Genomic_DNA"/>
</dbReference>
<protein>
    <recommendedName>
        <fullName evidence="4">EB domain-containing protein</fullName>
    </recommendedName>
</protein>
<name>A0ABN7PG25_TIMPD</name>
<dbReference type="Proteomes" id="UP001153148">
    <property type="component" value="Unassembled WGS sequence"/>
</dbReference>
<evidence type="ECO:0008006" key="4">
    <source>
        <dbReference type="Google" id="ProtNLM"/>
    </source>
</evidence>
<reference evidence="2" key="1">
    <citation type="submission" date="2021-03" db="EMBL/GenBank/DDBJ databases">
        <authorList>
            <person name="Tran Van P."/>
        </authorList>
    </citation>
    <scope>NUCLEOTIDE SEQUENCE</scope>
</reference>
<keyword evidence="1" id="KW-1133">Transmembrane helix</keyword>
<evidence type="ECO:0000256" key="1">
    <source>
        <dbReference type="SAM" id="Phobius"/>
    </source>
</evidence>
<comment type="caution">
    <text evidence="2">The sequence shown here is derived from an EMBL/GenBank/DDBJ whole genome shotgun (WGS) entry which is preliminary data.</text>
</comment>
<keyword evidence="3" id="KW-1185">Reference proteome</keyword>
<keyword evidence="1" id="KW-0812">Transmembrane</keyword>
<evidence type="ECO:0000313" key="2">
    <source>
        <dbReference type="EMBL" id="CAG2065201.1"/>
    </source>
</evidence>
<accession>A0ABN7PG25</accession>
<evidence type="ECO:0000313" key="3">
    <source>
        <dbReference type="Proteomes" id="UP001153148"/>
    </source>
</evidence>
<sequence>MPHPGNKPQIRKSVGKHSMYRDQHTKICHSVVMILQVLLTFMAATVLGAVETRGRVGNDFGNFTLSIPDRDSNLVLPIIGSLVYCESSALDHTASEGGPSILKQPCQIDQNCKVHVNNSMCDQSRKLCECAPGFIESSNMQECLQ</sequence>
<proteinExistence type="predicted"/>
<organism evidence="2 3">
    <name type="scientific">Timema podura</name>
    <name type="common">Walking stick</name>
    <dbReference type="NCBI Taxonomy" id="61482"/>
    <lineage>
        <taxon>Eukaryota</taxon>
        <taxon>Metazoa</taxon>
        <taxon>Ecdysozoa</taxon>
        <taxon>Arthropoda</taxon>
        <taxon>Hexapoda</taxon>
        <taxon>Insecta</taxon>
        <taxon>Pterygota</taxon>
        <taxon>Neoptera</taxon>
        <taxon>Polyneoptera</taxon>
        <taxon>Phasmatodea</taxon>
        <taxon>Timematodea</taxon>
        <taxon>Timematoidea</taxon>
        <taxon>Timematidae</taxon>
        <taxon>Timema</taxon>
    </lineage>
</organism>
<feature type="transmembrane region" description="Helical" evidence="1">
    <location>
        <begin position="27"/>
        <end position="50"/>
    </location>
</feature>
<keyword evidence="1" id="KW-0472">Membrane</keyword>
<gene>
    <name evidence="2" type="ORF">TPAB3V08_LOCUS12145</name>
</gene>
<feature type="non-terminal residue" evidence="2">
    <location>
        <position position="145"/>
    </location>
</feature>